<dbReference type="HOGENOM" id="CLU_036666_0_0_0"/>
<feature type="domain" description="DAHP synthetase I/KDSA" evidence="9">
    <location>
        <begin position="2"/>
        <end position="249"/>
    </location>
</feature>
<dbReference type="PANTHER" id="PTHR21057">
    <property type="entry name" value="PHOSPHO-2-DEHYDRO-3-DEOXYHEPTONATE ALDOLASE"/>
    <property type="match status" value="1"/>
</dbReference>
<dbReference type="Proteomes" id="UP000001369">
    <property type="component" value="Chromosome"/>
</dbReference>
<comment type="pathway">
    <text evidence="3 8">Carbohydrate biosynthesis; 3-deoxy-D-manno-octulosonate biosynthesis; 3-deoxy-D-manno-octulosonate from D-ribulose 5-phosphate: step 2/3.</text>
</comment>
<evidence type="ECO:0000256" key="4">
    <source>
        <dbReference type="ARBA" id="ARBA00010499"/>
    </source>
</evidence>
<protein>
    <recommendedName>
        <fullName evidence="8">2-dehydro-3-deoxyphosphooctonate aldolase</fullName>
        <ecNumber evidence="8">2.5.1.55</ecNumber>
    </recommendedName>
    <alternativeName>
        <fullName evidence="8">3-deoxy-D-manno-octulosonic acid 8-phosphate synthase</fullName>
    </alternativeName>
    <alternativeName>
        <fullName evidence="8">KDO-8-phosphate synthase</fullName>
        <shortName evidence="8">KDO 8-P synthase</shortName>
        <shortName evidence="8">KDOPS</shortName>
    </alternativeName>
    <alternativeName>
        <fullName evidence="8">Phospho-2-dehydro-3-deoxyoctonate aldolase</fullName>
    </alternativeName>
</protein>
<dbReference type="GO" id="GO:0008676">
    <property type="term" value="F:3-deoxy-8-phosphooctulonate synthase activity"/>
    <property type="evidence" value="ECO:0007669"/>
    <property type="project" value="UniProtKB-UniRule"/>
</dbReference>
<dbReference type="Gene3D" id="3.20.20.70">
    <property type="entry name" value="Aldolase class I"/>
    <property type="match status" value="1"/>
</dbReference>
<accession>C1DTD0</accession>
<reference evidence="10 11" key="1">
    <citation type="journal article" date="2009" name="J. Bacteriol.">
        <title>Complete and draft genome sequences of six members of the Aquificales.</title>
        <authorList>
            <person name="Reysenbach A.L."/>
            <person name="Hamamura N."/>
            <person name="Podar M."/>
            <person name="Griffiths E."/>
            <person name="Ferreira S."/>
            <person name="Hochstein R."/>
            <person name="Heidelberg J."/>
            <person name="Johnson J."/>
            <person name="Mead D."/>
            <person name="Pohorille A."/>
            <person name="Sarmiento M."/>
            <person name="Schweighofer K."/>
            <person name="Seshadri R."/>
            <person name="Voytek M.A."/>
        </authorList>
    </citation>
    <scope>NUCLEOTIDE SEQUENCE [LARGE SCALE GENOMIC DNA]</scope>
    <source>
        <strain evidence="11">Az-Fu1 / DSM 15241 / OCM 825</strain>
    </source>
</reference>
<evidence type="ECO:0000256" key="5">
    <source>
        <dbReference type="ARBA" id="ARBA00022490"/>
    </source>
</evidence>
<keyword evidence="8" id="KW-0448">Lipopolysaccharide biosynthesis</keyword>
<comment type="catalytic activity">
    <reaction evidence="7 8">
        <text>D-arabinose 5-phosphate + phosphoenolpyruvate + H2O = 3-deoxy-alpha-D-manno-2-octulosonate-8-phosphate + phosphate</text>
        <dbReference type="Rhea" id="RHEA:14053"/>
        <dbReference type="ChEBI" id="CHEBI:15377"/>
        <dbReference type="ChEBI" id="CHEBI:43474"/>
        <dbReference type="ChEBI" id="CHEBI:57693"/>
        <dbReference type="ChEBI" id="CHEBI:58702"/>
        <dbReference type="ChEBI" id="CHEBI:85985"/>
        <dbReference type="EC" id="2.5.1.55"/>
    </reaction>
</comment>
<comment type="pathway">
    <text evidence="2 8">Bacterial outer membrane biogenesis; lipopolysaccharide biosynthesis.</text>
</comment>
<keyword evidence="5 8" id="KW-0963">Cytoplasm</keyword>
<evidence type="ECO:0000256" key="8">
    <source>
        <dbReference type="HAMAP-Rule" id="MF_00056"/>
    </source>
</evidence>
<dbReference type="InterPro" id="IPR013785">
    <property type="entry name" value="Aldolase_TIM"/>
</dbReference>
<keyword evidence="6 8" id="KW-0808">Transferase</keyword>
<evidence type="ECO:0000256" key="6">
    <source>
        <dbReference type="ARBA" id="ARBA00022679"/>
    </source>
</evidence>
<comment type="subcellular location">
    <subcellularLocation>
        <location evidence="1 8">Cytoplasm</location>
    </subcellularLocation>
</comment>
<dbReference type="EC" id="2.5.1.55" evidence="8"/>
<dbReference type="NCBIfam" id="TIGR01362">
    <property type="entry name" value="KDO8P_synth"/>
    <property type="match status" value="1"/>
</dbReference>
<dbReference type="SUPFAM" id="SSF51569">
    <property type="entry name" value="Aldolase"/>
    <property type="match status" value="1"/>
</dbReference>
<comment type="similarity">
    <text evidence="4 8">Belongs to the KdsA family.</text>
</comment>
<name>C1DTD0_SULAA</name>
<dbReference type="STRING" id="204536.SULAZ_0373"/>
<dbReference type="Pfam" id="PF00793">
    <property type="entry name" value="DAHP_synth_1"/>
    <property type="match status" value="1"/>
</dbReference>
<dbReference type="OrthoDB" id="9780456at2"/>
<dbReference type="UniPathway" id="UPA00357">
    <property type="reaction ID" value="UER00474"/>
</dbReference>
<evidence type="ECO:0000313" key="11">
    <source>
        <dbReference type="Proteomes" id="UP000001369"/>
    </source>
</evidence>
<dbReference type="HAMAP" id="MF_00056">
    <property type="entry name" value="KDO8P_synth"/>
    <property type="match status" value="1"/>
</dbReference>
<organism evidence="10 11">
    <name type="scientific">Sulfurihydrogenibium azorense (strain DSM 15241 / OCM 825 / Az-Fu1)</name>
    <dbReference type="NCBI Taxonomy" id="204536"/>
    <lineage>
        <taxon>Bacteria</taxon>
        <taxon>Pseudomonadati</taxon>
        <taxon>Aquificota</taxon>
        <taxon>Aquificia</taxon>
        <taxon>Aquificales</taxon>
        <taxon>Hydrogenothermaceae</taxon>
        <taxon>Sulfurihydrogenibium</taxon>
    </lineage>
</organism>
<keyword evidence="11" id="KW-1185">Reference proteome</keyword>
<evidence type="ECO:0000259" key="9">
    <source>
        <dbReference type="Pfam" id="PF00793"/>
    </source>
</evidence>
<dbReference type="EMBL" id="CP001229">
    <property type="protein sequence ID" value="ACN98605.1"/>
    <property type="molecule type" value="Genomic_DNA"/>
</dbReference>
<evidence type="ECO:0000256" key="1">
    <source>
        <dbReference type="ARBA" id="ARBA00004496"/>
    </source>
</evidence>
<gene>
    <name evidence="8 10" type="primary">kdsA</name>
    <name evidence="10" type="ordered locus">SULAZ_0373</name>
</gene>
<dbReference type="GO" id="GO:0019294">
    <property type="term" value="P:keto-3-deoxy-D-manno-octulosonic acid biosynthetic process"/>
    <property type="evidence" value="ECO:0007669"/>
    <property type="project" value="UniProtKB-UniRule"/>
</dbReference>
<dbReference type="NCBIfam" id="NF003543">
    <property type="entry name" value="PRK05198.1"/>
    <property type="match status" value="1"/>
</dbReference>
<dbReference type="InterPro" id="IPR006269">
    <property type="entry name" value="KDO8P_synthase"/>
</dbReference>
<evidence type="ECO:0000313" key="10">
    <source>
        <dbReference type="EMBL" id="ACN98605.1"/>
    </source>
</evidence>
<dbReference type="InterPro" id="IPR006218">
    <property type="entry name" value="DAHP1/KDSA"/>
</dbReference>
<dbReference type="KEGG" id="saf:SULAZ_0373"/>
<evidence type="ECO:0000256" key="7">
    <source>
        <dbReference type="ARBA" id="ARBA00049112"/>
    </source>
</evidence>
<sequence>MNRFTIIAGPCVIESREICFEVAEVLRQLQEKYSDIRFVFKSSFDKANRSSLESFRGRGLEWGLSVLKDVKDKFGLEVLTDIHESYQAKPVSEVVDIIQIPAFLCRQTDLLLAAAETGKEVNVKKGQFLAPWDTKNIVDKLKFGGADKIYLTERGTTFGYNNLVVDFRGLKIMRQYAPVIFDATHSVQIPGGLGKASGGQREFAYPLAKAAVVVGVDGLFFETHPDPDKALSDGPNQIPLKDFPTIVENLLRLREFVEINGI</sequence>
<evidence type="ECO:0000256" key="2">
    <source>
        <dbReference type="ARBA" id="ARBA00004756"/>
    </source>
</evidence>
<dbReference type="UniPathway" id="UPA00030"/>
<dbReference type="GO" id="GO:0005737">
    <property type="term" value="C:cytoplasm"/>
    <property type="evidence" value="ECO:0007669"/>
    <property type="project" value="UniProtKB-SubCell"/>
</dbReference>
<evidence type="ECO:0000256" key="3">
    <source>
        <dbReference type="ARBA" id="ARBA00004845"/>
    </source>
</evidence>
<dbReference type="eggNOG" id="COG2877">
    <property type="taxonomic scope" value="Bacteria"/>
</dbReference>
<proteinExistence type="inferred from homology"/>
<dbReference type="AlphaFoldDB" id="C1DTD0"/>